<dbReference type="InterPro" id="IPR019368">
    <property type="entry name" value="Ribosomal_mS29"/>
</dbReference>
<evidence type="ECO:0000256" key="4">
    <source>
        <dbReference type="ARBA" id="ARBA00022980"/>
    </source>
</evidence>
<evidence type="ECO:0000256" key="7">
    <source>
        <dbReference type="ARBA" id="ARBA00035140"/>
    </source>
</evidence>
<accession>A0AAN9YBF0</accession>
<evidence type="ECO:0000256" key="5">
    <source>
        <dbReference type="ARBA" id="ARBA00023128"/>
    </source>
</evidence>
<gene>
    <name evidence="8" type="ORF">V9T40_005886</name>
</gene>
<protein>
    <recommendedName>
        <fullName evidence="7">Small ribosomal subunit protein mS29</fullName>
    </recommendedName>
</protein>
<keyword evidence="5" id="KW-0496">Mitochondrion</keyword>
<evidence type="ECO:0000256" key="2">
    <source>
        <dbReference type="ARBA" id="ARBA00009863"/>
    </source>
</evidence>
<keyword evidence="3" id="KW-0809">Transit peptide</keyword>
<organism evidence="8 9">
    <name type="scientific">Parthenolecanium corni</name>
    <dbReference type="NCBI Taxonomy" id="536013"/>
    <lineage>
        <taxon>Eukaryota</taxon>
        <taxon>Metazoa</taxon>
        <taxon>Ecdysozoa</taxon>
        <taxon>Arthropoda</taxon>
        <taxon>Hexapoda</taxon>
        <taxon>Insecta</taxon>
        <taxon>Pterygota</taxon>
        <taxon>Neoptera</taxon>
        <taxon>Paraneoptera</taxon>
        <taxon>Hemiptera</taxon>
        <taxon>Sternorrhyncha</taxon>
        <taxon>Coccoidea</taxon>
        <taxon>Coccidae</taxon>
        <taxon>Parthenolecanium</taxon>
    </lineage>
</organism>
<dbReference type="PANTHER" id="PTHR12810:SF0">
    <property type="entry name" value="SMALL RIBOSOMAL SUBUNIT PROTEIN MS29"/>
    <property type="match status" value="1"/>
</dbReference>
<proteinExistence type="inferred from homology"/>
<dbReference type="PANTHER" id="PTHR12810">
    <property type="entry name" value="MITOCHONDRIAL 28S RIBOSOMAL PROTEIN S29"/>
    <property type="match status" value="1"/>
</dbReference>
<dbReference type="EMBL" id="JBBCAQ010000003">
    <property type="protein sequence ID" value="KAK7604700.1"/>
    <property type="molecule type" value="Genomic_DNA"/>
</dbReference>
<evidence type="ECO:0000256" key="6">
    <source>
        <dbReference type="ARBA" id="ARBA00023274"/>
    </source>
</evidence>
<evidence type="ECO:0000256" key="1">
    <source>
        <dbReference type="ARBA" id="ARBA00004173"/>
    </source>
</evidence>
<dbReference type="GO" id="GO:0006915">
    <property type="term" value="P:apoptotic process"/>
    <property type="evidence" value="ECO:0007669"/>
    <property type="project" value="InterPro"/>
</dbReference>
<dbReference type="PRINTS" id="PR01716">
    <property type="entry name" value="DEATHASSOCP3"/>
</dbReference>
<comment type="subcellular location">
    <subcellularLocation>
        <location evidence="1">Mitochondrion</location>
    </subcellularLocation>
</comment>
<dbReference type="GO" id="GO:0005763">
    <property type="term" value="C:mitochondrial small ribosomal subunit"/>
    <property type="evidence" value="ECO:0007669"/>
    <property type="project" value="TreeGrafter"/>
</dbReference>
<keyword evidence="4" id="KW-0689">Ribosomal protein</keyword>
<keyword evidence="9" id="KW-1185">Reference proteome</keyword>
<dbReference type="Proteomes" id="UP001367676">
    <property type="component" value="Unassembled WGS sequence"/>
</dbReference>
<dbReference type="GO" id="GO:0003735">
    <property type="term" value="F:structural constituent of ribosome"/>
    <property type="evidence" value="ECO:0007669"/>
    <property type="project" value="TreeGrafter"/>
</dbReference>
<reference evidence="8 9" key="1">
    <citation type="submission" date="2024-03" db="EMBL/GenBank/DDBJ databases">
        <title>Adaptation during the transition from Ophiocordyceps entomopathogen to insect associate is accompanied by gene loss and intensified selection.</title>
        <authorList>
            <person name="Ward C.M."/>
            <person name="Onetto C.A."/>
            <person name="Borneman A.R."/>
        </authorList>
    </citation>
    <scope>NUCLEOTIDE SEQUENCE [LARGE SCALE GENOMIC DNA]</scope>
    <source>
        <strain evidence="8">AWRI1</strain>
        <tissue evidence="8">Single Adult Female</tissue>
    </source>
</reference>
<evidence type="ECO:0000313" key="9">
    <source>
        <dbReference type="Proteomes" id="UP001367676"/>
    </source>
</evidence>
<comment type="similarity">
    <text evidence="2">Belongs to the mitochondrion-specific ribosomal protein mS29 family.</text>
</comment>
<keyword evidence="6" id="KW-0687">Ribonucleoprotein</keyword>
<evidence type="ECO:0000256" key="3">
    <source>
        <dbReference type="ARBA" id="ARBA00022946"/>
    </source>
</evidence>
<comment type="caution">
    <text evidence="8">The sequence shown here is derived from an EMBL/GenBank/DDBJ whole genome shotgun (WGS) entry which is preliminary data.</text>
</comment>
<dbReference type="AlphaFoldDB" id="A0AAN9YBF0"/>
<name>A0AAN9YBF0_9HEMI</name>
<dbReference type="Pfam" id="PF10236">
    <property type="entry name" value="DAP3"/>
    <property type="match status" value="1"/>
</dbReference>
<evidence type="ECO:0000313" key="8">
    <source>
        <dbReference type="EMBL" id="KAK7604700.1"/>
    </source>
</evidence>
<dbReference type="InterPro" id="IPR008092">
    <property type="entry name" value="Ribosomal_mS29_met"/>
</dbReference>
<sequence length="389" mass="44708">MKLMRDKTYVPWKSAEVVEDIEETLKTPYQQITPTNPVKRISESNPANHTYQDVGKFYTIPNEDTQHYFQLAGIPKSFNHLVNIFNENALMIRKPALEIIEYMKKASYDKLPIKYVIHGDLGTGKRITRLHVLHYAFLNDFIVLDIPAASLFFKSIRRKDANISETRPPLIDMPLESAVILKNFQLQNGEKIEDLKLKTSKEYVWNLRETTPAGAPLMTLVNHGINRTKYACDCIDVLVDELKIAATAGEIKVLVGIDQFNSFLTGKTKFFVNNAYGVDSRRLSIYQSILRFLEPNWCGGAILATVEEKSALPEDRGSSFPFYLLRREGFELLDPFIPVEVPKLSEMEFHSMLDYYEDRRFLQRLGGREEMEFLTARVARDLRKIVAGL</sequence>